<reference evidence="4" key="1">
    <citation type="submission" date="2015-08" db="EMBL/GenBank/DDBJ databases">
        <authorList>
            <person name="Varghese N."/>
        </authorList>
    </citation>
    <scope>NUCLEOTIDE SEQUENCE [LARGE SCALE GENOMIC DNA]</scope>
    <source>
        <strain evidence="4">DSM 17901</strain>
    </source>
</reference>
<dbReference type="STRING" id="375574.GCA_001418035_00917"/>
<dbReference type="Proteomes" id="UP000243535">
    <property type="component" value="Unassembled WGS sequence"/>
</dbReference>
<dbReference type="OrthoDB" id="9809813at2"/>
<evidence type="ECO:0000313" key="3">
    <source>
        <dbReference type="EMBL" id="CUA82259.1"/>
    </source>
</evidence>
<keyword evidence="1" id="KW-1133">Transmembrane helix</keyword>
<name>A0A0K6GUN9_9NEIS</name>
<dbReference type="Pfam" id="PF02698">
    <property type="entry name" value="DUF218"/>
    <property type="match status" value="1"/>
</dbReference>
<evidence type="ECO:0000313" key="4">
    <source>
        <dbReference type="Proteomes" id="UP000243535"/>
    </source>
</evidence>
<dbReference type="InterPro" id="IPR014729">
    <property type="entry name" value="Rossmann-like_a/b/a_fold"/>
</dbReference>
<dbReference type="AlphaFoldDB" id="A0A0K6GUN9"/>
<dbReference type="Gene3D" id="3.40.50.620">
    <property type="entry name" value="HUPs"/>
    <property type="match status" value="1"/>
</dbReference>
<keyword evidence="1" id="KW-0472">Membrane</keyword>
<accession>A0A0K6GUN9</accession>
<organism evidence="3 4">
    <name type="scientific">Gulbenkiania indica</name>
    <dbReference type="NCBI Taxonomy" id="375574"/>
    <lineage>
        <taxon>Bacteria</taxon>
        <taxon>Pseudomonadati</taxon>
        <taxon>Pseudomonadota</taxon>
        <taxon>Betaproteobacteria</taxon>
        <taxon>Neisseriales</taxon>
        <taxon>Chromobacteriaceae</taxon>
        <taxon>Gulbenkiania</taxon>
    </lineage>
</organism>
<evidence type="ECO:0000256" key="1">
    <source>
        <dbReference type="SAM" id="Phobius"/>
    </source>
</evidence>
<feature type="transmembrane region" description="Helical" evidence="1">
    <location>
        <begin position="46"/>
        <end position="66"/>
    </location>
</feature>
<dbReference type="CDD" id="cd06259">
    <property type="entry name" value="YdcF-like"/>
    <property type="match status" value="1"/>
</dbReference>
<dbReference type="GO" id="GO:0000270">
    <property type="term" value="P:peptidoglycan metabolic process"/>
    <property type="evidence" value="ECO:0007669"/>
    <property type="project" value="TreeGrafter"/>
</dbReference>
<dbReference type="PANTHER" id="PTHR30336">
    <property type="entry name" value="INNER MEMBRANE PROTEIN, PROBABLE PERMEASE"/>
    <property type="match status" value="1"/>
</dbReference>
<dbReference type="InterPro" id="IPR051599">
    <property type="entry name" value="Cell_Envelope_Assoc"/>
</dbReference>
<feature type="transmembrane region" description="Helical" evidence="1">
    <location>
        <begin position="14"/>
        <end position="34"/>
    </location>
</feature>
<dbReference type="EMBL" id="CYHA01000002">
    <property type="protein sequence ID" value="CUA82259.1"/>
    <property type="molecule type" value="Genomic_DNA"/>
</dbReference>
<sequence>MPDLTSPAVLMRQLLGAFFLPPVSILLLALAGAWLARRVPRVGRSLLGLSGVLFYLLTLPQSAIWLNGFLETEPPASLGAVRATQAIVVLGGGIRPAPETGGMVLSADSGSRVRYGAWLARRTGLPLLVTGGAPKGGLAEGQVMAQVLAEDYGLVPRWVEAASDNTEANARNSARLLRAAGISHITLVTQAWHMRRALPYFRAQGLTVVPAPTGFTRYAETGVCRWLPTGRAMQETHQALREIVGLIYGRLRGY</sequence>
<proteinExistence type="predicted"/>
<dbReference type="PANTHER" id="PTHR30336:SF4">
    <property type="entry name" value="ENVELOPE BIOGENESIS FACTOR ELYC"/>
    <property type="match status" value="1"/>
</dbReference>
<dbReference type="RefSeq" id="WP_055433776.1">
    <property type="nucleotide sequence ID" value="NZ_CYHA01000002.1"/>
</dbReference>
<feature type="domain" description="DUF218" evidence="2">
    <location>
        <begin position="85"/>
        <end position="245"/>
    </location>
</feature>
<keyword evidence="1" id="KW-0812">Transmembrane</keyword>
<protein>
    <submittedName>
        <fullName evidence="3">Uncharacterized SAM-binding protein YcdF, DUF218 family</fullName>
    </submittedName>
</protein>
<dbReference type="InterPro" id="IPR003848">
    <property type="entry name" value="DUF218"/>
</dbReference>
<dbReference type="GO" id="GO:0005886">
    <property type="term" value="C:plasma membrane"/>
    <property type="evidence" value="ECO:0007669"/>
    <property type="project" value="TreeGrafter"/>
</dbReference>
<gene>
    <name evidence="3" type="ORF">Ga0061063_1124</name>
</gene>
<keyword evidence="4" id="KW-1185">Reference proteome</keyword>
<dbReference type="GO" id="GO:0043164">
    <property type="term" value="P:Gram-negative-bacterium-type cell wall biogenesis"/>
    <property type="evidence" value="ECO:0007669"/>
    <property type="project" value="TreeGrafter"/>
</dbReference>
<evidence type="ECO:0000259" key="2">
    <source>
        <dbReference type="Pfam" id="PF02698"/>
    </source>
</evidence>